<dbReference type="VEuPathDB" id="VectorBase:ASIC021453"/>
<dbReference type="VEuPathDB" id="VectorBase:ASIS020511"/>
<dbReference type="VEuPathDB" id="VectorBase:ASIS008075"/>
<dbReference type="EMBL" id="ATLV01026523">
    <property type="status" value="NOT_ANNOTATED_CDS"/>
    <property type="molecule type" value="Genomic_DNA"/>
</dbReference>
<reference evidence="3" key="2">
    <citation type="submission" date="2020-05" db="UniProtKB">
        <authorList>
            <consortium name="EnsemblMetazoa"/>
        </authorList>
    </citation>
    <scope>IDENTIFICATION</scope>
</reference>
<dbReference type="EMBL" id="KE525415">
    <property type="protein sequence ID" value="KFB53154.1"/>
    <property type="molecule type" value="Genomic_DNA"/>
</dbReference>
<dbReference type="EnsemblMetazoa" id="ASIC021453-RA">
    <property type="protein sequence ID" value="ASIC021453-PA"/>
    <property type="gene ID" value="ASIC021453"/>
</dbReference>
<evidence type="ECO:0000256" key="1">
    <source>
        <dbReference type="SAM" id="MobiDB-lite"/>
    </source>
</evidence>
<dbReference type="Proteomes" id="UP000030765">
    <property type="component" value="Unassembled WGS sequence"/>
</dbReference>
<evidence type="ECO:0000313" key="4">
    <source>
        <dbReference type="Proteomes" id="UP000030765"/>
    </source>
</evidence>
<dbReference type="AlphaFoldDB" id="A0A084WSG0"/>
<name>A0A084WSG0_ANOSI</name>
<keyword evidence="4" id="KW-1185">Reference proteome</keyword>
<protein>
    <submittedName>
        <fullName evidence="2 3">Uncharacterized protein</fullName>
    </submittedName>
</protein>
<reference evidence="2 4" key="1">
    <citation type="journal article" date="2014" name="BMC Genomics">
        <title>Genome sequence of Anopheles sinensis provides insight into genetics basis of mosquito competence for malaria parasites.</title>
        <authorList>
            <person name="Zhou D."/>
            <person name="Zhang D."/>
            <person name="Ding G."/>
            <person name="Shi L."/>
            <person name="Hou Q."/>
            <person name="Ye Y."/>
            <person name="Xu Y."/>
            <person name="Zhou H."/>
            <person name="Xiong C."/>
            <person name="Li S."/>
            <person name="Yu J."/>
            <person name="Hong S."/>
            <person name="Yu X."/>
            <person name="Zou P."/>
            <person name="Chen C."/>
            <person name="Chang X."/>
            <person name="Wang W."/>
            <person name="Lv Y."/>
            <person name="Sun Y."/>
            <person name="Ma L."/>
            <person name="Shen B."/>
            <person name="Zhu C."/>
        </authorList>
    </citation>
    <scope>NUCLEOTIDE SEQUENCE [LARGE SCALE GENOMIC DNA]</scope>
</reference>
<sequence>MTLLVCAFESHPVPDHAKIRIHVPIKHHTHLHTKTVVKTVHVGIPVKNVKSHDDEHGWEYGKKKKGASSYLSYLPQGPLEVSTQSQAPPVALTEAPGTGALYTTTKKSFSKLVKPYVGSLAPVADGEAVTSTTTHKPTGGSQGTKGTKGPGSKKQRTTHKADAHRRPVHGKPLDSFGAGSGTSELRVRKKFDPKYSRNRGTIKFKDALQKNPDQIYR</sequence>
<organism evidence="3 4">
    <name type="scientific">Anopheles sinensis</name>
    <name type="common">Mosquito</name>
    <dbReference type="NCBI Taxonomy" id="74873"/>
    <lineage>
        <taxon>Eukaryota</taxon>
        <taxon>Metazoa</taxon>
        <taxon>Ecdysozoa</taxon>
        <taxon>Arthropoda</taxon>
        <taxon>Hexapoda</taxon>
        <taxon>Insecta</taxon>
        <taxon>Pterygota</taxon>
        <taxon>Neoptera</taxon>
        <taxon>Endopterygota</taxon>
        <taxon>Diptera</taxon>
        <taxon>Nematocera</taxon>
        <taxon>Culicoidea</taxon>
        <taxon>Culicidae</taxon>
        <taxon>Anophelinae</taxon>
        <taxon>Anopheles</taxon>
    </lineage>
</organism>
<feature type="region of interest" description="Disordered" evidence="1">
    <location>
        <begin position="126"/>
        <end position="217"/>
    </location>
</feature>
<proteinExistence type="predicted"/>
<accession>A0A084WSG0</accession>
<feature type="compositionally biased region" description="Gly residues" evidence="1">
    <location>
        <begin position="140"/>
        <end position="149"/>
    </location>
</feature>
<dbReference type="EMBL" id="ATLV01026522">
    <property type="status" value="NOT_ANNOTATED_CDS"/>
    <property type="molecule type" value="Genomic_DNA"/>
</dbReference>
<evidence type="ECO:0000313" key="3">
    <source>
        <dbReference type="EnsemblMetazoa" id="ASIC021453-PA"/>
    </source>
</evidence>
<dbReference type="OrthoDB" id="7717379at2759"/>
<evidence type="ECO:0000313" key="2">
    <source>
        <dbReference type="EMBL" id="KFB53154.1"/>
    </source>
</evidence>
<gene>
    <name evidence="2" type="ORF">ZHAS_00021453</name>
</gene>